<dbReference type="InterPro" id="IPR013088">
    <property type="entry name" value="Znf_NHR/GATA"/>
</dbReference>
<feature type="compositionally biased region" description="Polar residues" evidence="7">
    <location>
        <begin position="23"/>
        <end position="46"/>
    </location>
</feature>
<accession>L8X3A1</accession>
<dbReference type="GO" id="GO:0043565">
    <property type="term" value="F:sequence-specific DNA binding"/>
    <property type="evidence" value="ECO:0007669"/>
    <property type="project" value="InterPro"/>
</dbReference>
<dbReference type="AlphaFoldDB" id="L8X3A1"/>
<evidence type="ECO:0000259" key="8">
    <source>
        <dbReference type="PROSITE" id="PS50114"/>
    </source>
</evidence>
<feature type="compositionally biased region" description="Acidic residues" evidence="7">
    <location>
        <begin position="1146"/>
        <end position="1156"/>
    </location>
</feature>
<dbReference type="PROSITE" id="PS50114">
    <property type="entry name" value="GATA_ZN_FINGER_2"/>
    <property type="match status" value="1"/>
</dbReference>
<keyword evidence="2" id="KW-0479">Metal-binding</keyword>
<dbReference type="STRING" id="983506.L8X3A1"/>
<feature type="compositionally biased region" description="Low complexity" evidence="7">
    <location>
        <begin position="48"/>
        <end position="62"/>
    </location>
</feature>
<gene>
    <name evidence="9" type="ORF">AG1IA_02364</name>
</gene>
<feature type="region of interest" description="Disordered" evidence="7">
    <location>
        <begin position="747"/>
        <end position="819"/>
    </location>
</feature>
<feature type="region of interest" description="Disordered" evidence="7">
    <location>
        <begin position="275"/>
        <end position="371"/>
    </location>
</feature>
<evidence type="ECO:0000313" key="10">
    <source>
        <dbReference type="Proteomes" id="UP000011668"/>
    </source>
</evidence>
<feature type="compositionally biased region" description="Pro residues" evidence="7">
    <location>
        <begin position="232"/>
        <end position="247"/>
    </location>
</feature>
<dbReference type="GO" id="GO:0005783">
    <property type="term" value="C:endoplasmic reticulum"/>
    <property type="evidence" value="ECO:0007669"/>
    <property type="project" value="TreeGrafter"/>
</dbReference>
<comment type="subcellular location">
    <subcellularLocation>
        <location evidence="1">Nucleus</location>
    </subcellularLocation>
</comment>
<feature type="compositionally biased region" description="Polar residues" evidence="7">
    <location>
        <begin position="98"/>
        <end position="107"/>
    </location>
</feature>
<dbReference type="Proteomes" id="UP000011668">
    <property type="component" value="Unassembled WGS sequence"/>
</dbReference>
<feature type="region of interest" description="Disordered" evidence="7">
    <location>
        <begin position="1116"/>
        <end position="1201"/>
    </location>
</feature>
<dbReference type="PANTHER" id="PTHR38406:SF1">
    <property type="entry name" value="TRANSCRIPTIONAL REPRESSOR OPI1"/>
    <property type="match status" value="1"/>
</dbReference>
<feature type="compositionally biased region" description="Polar residues" evidence="7">
    <location>
        <begin position="611"/>
        <end position="639"/>
    </location>
</feature>
<sequence length="1201" mass="128422">MIAPSQCGLYAKSRRQPRPVTLGRTSTPSYTFVSQQPPAVSPTGLNEPTGAITSAATATGPGSHPGGTCPGDGRCDGTGGASACAGCPAFNNNMAAASSHDQPQAQVRTPGLSDRPSGAPGALSCTNCGTSTTPLWRRDDAGNNICNACGLYHKLHGTHRPEAMKKSVIKRRKRVTAAGPSKQAEQAAAEALVAVGRGPDGTIHGVLENDTVDLDSQHKKKRQRKTKQTAPVPDPNAPLGLPPPGPPSTSSQGENGAGSPVPLARYIDEAALVEPSATSPAAQYHRDSILPPPTLPGMEDDRRYNNRGRFSSPHGGLELPPINLGNNNERGHAPGYLGAPPRERDEGASVSPSPLHHHGPHDPANSPPIPTRAELEKHYVDLRAERARLEDMLRRTDVMLAGVKRGIDEAGITENGVDERERTRERPSVAAKTPPIESVSLPPRSPRERTSTLWLAIISPCFPFWLRRLLSTILPQEVFRNNLPRPRDQTGFIRYDLSQSRVIRDIPDPKSTARLSKHARKSPMWRDFTCELKMGNTCSALARMGSASIHHPLVQQSSSVPRCLRSLAMPTASDASPTTTSTDHTMQATGIIDEHDADVLMAVQALGDMRSQGTAGSPLSPSRSDTSRSRLAQSQTMPVDSSMLLEDETRDQVVAINGDFVSRVSTLPLVTSMLSAYSQTKASSRVVKVRTSVILLSMRIDHLCAIKYGAQMVESSVKTISKPVMNRLPTAQLDEFACRQLDRVIESPRDDGLSPLPDENTRSSTPRSPDPGPPRGRSLERRTSNNSTTQMRSPTPSVRDDAIQPHHAAGSGVPIESDRQVANRSRWQTMLLEAGGIGAALSDESMKRLKYCLQWLQYATNRIDSQIAVLREFLDSLQPGAGTTGPLLPMHMDRDAPVSPAALARLSAVKRDVVATIRQAVDIVSRYAGGALPEPARGTVRSVLLNLPERWASAGHSANGEIDGPGHRRIVSGLSARAPYPPRTNTTGDSGVYSARPGPRPPPTAGTAAQAAQRVMTLATESLDMMRGVTGVVKDSLDRAEVWVDRLRVVGLQRGEQDADELMGPPPPPESNLGSSHQNGIPGTPALTSGSGSPRSLSIAAPLSPMSFPHSFRDALVHPRTQPPSVYSSYSSLPSSAAPSNAGSDTETDGDGDDDAANSIGHMSRKRRKGGGRDAKRLKDTTMTEANDVILPPLQMIDSQG</sequence>
<feature type="compositionally biased region" description="Low complexity" evidence="7">
    <location>
        <begin position="1123"/>
        <end position="1140"/>
    </location>
</feature>
<feature type="compositionally biased region" description="Basic residues" evidence="7">
    <location>
        <begin position="218"/>
        <end position="227"/>
    </location>
</feature>
<feature type="region of interest" description="Disordered" evidence="7">
    <location>
        <begin position="974"/>
        <end position="1009"/>
    </location>
</feature>
<dbReference type="EMBL" id="AFRT01000525">
    <property type="protein sequence ID" value="ELU43592.1"/>
    <property type="molecule type" value="Genomic_DNA"/>
</dbReference>
<feature type="region of interest" description="Disordered" evidence="7">
    <location>
        <begin position="1"/>
        <end position="68"/>
    </location>
</feature>
<dbReference type="GO" id="GO:0008654">
    <property type="term" value="P:phospholipid biosynthetic process"/>
    <property type="evidence" value="ECO:0007669"/>
    <property type="project" value="TreeGrafter"/>
</dbReference>
<keyword evidence="4" id="KW-0862">Zinc</keyword>
<name>L8X3A1_THACA</name>
<dbReference type="GO" id="GO:0030968">
    <property type="term" value="P:endoplasmic reticulum unfolded protein response"/>
    <property type="evidence" value="ECO:0007669"/>
    <property type="project" value="TreeGrafter"/>
</dbReference>
<feature type="region of interest" description="Disordered" evidence="7">
    <location>
        <begin position="200"/>
        <end position="261"/>
    </location>
</feature>
<dbReference type="HOGENOM" id="CLU_270759_0_0_1"/>
<evidence type="ECO:0000256" key="5">
    <source>
        <dbReference type="ARBA" id="ARBA00023242"/>
    </source>
</evidence>
<feature type="region of interest" description="Disordered" evidence="7">
    <location>
        <begin position="98"/>
        <end position="118"/>
    </location>
</feature>
<feature type="compositionally biased region" description="Polar residues" evidence="7">
    <location>
        <begin position="784"/>
        <end position="796"/>
    </location>
</feature>
<dbReference type="SMART" id="SM00401">
    <property type="entry name" value="ZnF_GATA"/>
    <property type="match status" value="1"/>
</dbReference>
<dbReference type="OrthoDB" id="515401at2759"/>
<feature type="region of interest" description="Disordered" evidence="7">
    <location>
        <begin position="1055"/>
        <end position="1100"/>
    </location>
</feature>
<dbReference type="PRINTS" id="PR00619">
    <property type="entry name" value="GATAZNFINGER"/>
</dbReference>
<feature type="compositionally biased region" description="Polar residues" evidence="7">
    <location>
        <begin position="1072"/>
        <end position="1096"/>
    </location>
</feature>
<dbReference type="GO" id="GO:0003714">
    <property type="term" value="F:transcription corepressor activity"/>
    <property type="evidence" value="ECO:0007669"/>
    <property type="project" value="InterPro"/>
</dbReference>
<evidence type="ECO:0000256" key="4">
    <source>
        <dbReference type="ARBA" id="ARBA00022833"/>
    </source>
</evidence>
<dbReference type="Pfam" id="PF00320">
    <property type="entry name" value="GATA"/>
    <property type="match status" value="1"/>
</dbReference>
<dbReference type="InterPro" id="IPR013927">
    <property type="entry name" value="TF_Opi1_Ccg-8"/>
</dbReference>
<proteinExistence type="predicted"/>
<dbReference type="PROSITE" id="PS00344">
    <property type="entry name" value="GATA_ZN_FINGER_1"/>
    <property type="match status" value="1"/>
</dbReference>
<evidence type="ECO:0000256" key="1">
    <source>
        <dbReference type="ARBA" id="ARBA00004123"/>
    </source>
</evidence>
<feature type="domain" description="GATA-type" evidence="8">
    <location>
        <begin position="119"/>
        <end position="172"/>
    </location>
</feature>
<dbReference type="FunFam" id="3.30.50.10:FF:000007">
    <property type="entry name" value="Nitrogen regulatory AreA, N-terminal"/>
    <property type="match status" value="1"/>
</dbReference>
<feature type="region of interest" description="Disordered" evidence="7">
    <location>
        <begin position="610"/>
        <end position="641"/>
    </location>
</feature>
<evidence type="ECO:0000256" key="7">
    <source>
        <dbReference type="SAM" id="MobiDB-lite"/>
    </source>
</evidence>
<evidence type="ECO:0000256" key="6">
    <source>
        <dbReference type="PROSITE-ProRule" id="PRU00094"/>
    </source>
</evidence>
<evidence type="ECO:0000256" key="3">
    <source>
        <dbReference type="ARBA" id="ARBA00022771"/>
    </source>
</evidence>
<feature type="region of interest" description="Disordered" evidence="7">
    <location>
        <begin position="414"/>
        <end position="445"/>
    </location>
</feature>
<reference evidence="9 10" key="1">
    <citation type="journal article" date="2013" name="Nat. Commun.">
        <title>The evolution and pathogenic mechanisms of the rice sheath blight pathogen.</title>
        <authorList>
            <person name="Zheng A."/>
            <person name="Lin R."/>
            <person name="Xu L."/>
            <person name="Qin P."/>
            <person name="Tang C."/>
            <person name="Ai P."/>
            <person name="Zhang D."/>
            <person name="Liu Y."/>
            <person name="Sun Z."/>
            <person name="Feng H."/>
            <person name="Wang Y."/>
            <person name="Chen Y."/>
            <person name="Liang X."/>
            <person name="Fu R."/>
            <person name="Li Q."/>
            <person name="Zhang J."/>
            <person name="Yu X."/>
            <person name="Xie Z."/>
            <person name="Ding L."/>
            <person name="Guan P."/>
            <person name="Tang J."/>
            <person name="Liang Y."/>
            <person name="Wang S."/>
            <person name="Deng Q."/>
            <person name="Li S."/>
            <person name="Zhu J."/>
            <person name="Wang L."/>
            <person name="Liu H."/>
            <person name="Li P."/>
        </authorList>
    </citation>
    <scope>NUCLEOTIDE SEQUENCE [LARGE SCALE GENOMIC DNA]</scope>
    <source>
        <strain evidence="10">AG-1 IA</strain>
    </source>
</reference>
<dbReference type="Gene3D" id="3.30.50.10">
    <property type="entry name" value="Erythroid Transcription Factor GATA-1, subunit A"/>
    <property type="match status" value="1"/>
</dbReference>
<dbReference type="InterPro" id="IPR000679">
    <property type="entry name" value="Znf_GATA"/>
</dbReference>
<evidence type="ECO:0000256" key="2">
    <source>
        <dbReference type="ARBA" id="ARBA00022723"/>
    </source>
</evidence>
<dbReference type="Pfam" id="PF08618">
    <property type="entry name" value="Opi1"/>
    <property type="match status" value="2"/>
</dbReference>
<keyword evidence="3 6" id="KW-0863">Zinc-finger</keyword>
<organism evidence="9 10">
    <name type="scientific">Thanatephorus cucumeris (strain AG1-IA)</name>
    <name type="common">Rice sheath blight fungus</name>
    <name type="synonym">Rhizoctonia solani</name>
    <dbReference type="NCBI Taxonomy" id="983506"/>
    <lineage>
        <taxon>Eukaryota</taxon>
        <taxon>Fungi</taxon>
        <taxon>Dikarya</taxon>
        <taxon>Basidiomycota</taxon>
        <taxon>Agaricomycotina</taxon>
        <taxon>Agaricomycetes</taxon>
        <taxon>Cantharellales</taxon>
        <taxon>Ceratobasidiaceae</taxon>
        <taxon>Rhizoctonia</taxon>
        <taxon>Rhizoctonia solani AG-1</taxon>
    </lineage>
</organism>
<dbReference type="GO" id="GO:0008270">
    <property type="term" value="F:zinc ion binding"/>
    <property type="evidence" value="ECO:0007669"/>
    <property type="project" value="UniProtKB-KW"/>
</dbReference>
<dbReference type="GO" id="GO:0005634">
    <property type="term" value="C:nucleus"/>
    <property type="evidence" value="ECO:0007669"/>
    <property type="project" value="UniProtKB-SubCell"/>
</dbReference>
<feature type="compositionally biased region" description="Basic and acidic residues" evidence="7">
    <location>
        <begin position="417"/>
        <end position="427"/>
    </location>
</feature>
<keyword evidence="10" id="KW-1185">Reference proteome</keyword>
<keyword evidence="5" id="KW-0539">Nucleus</keyword>
<protein>
    <submittedName>
        <fullName evidence="9">Opi1 domain-containing protein</fullName>
    </submittedName>
</protein>
<dbReference type="SUPFAM" id="SSF57716">
    <property type="entry name" value="Glucocorticoid receptor-like (DNA-binding domain)"/>
    <property type="match status" value="1"/>
</dbReference>
<dbReference type="GO" id="GO:0006357">
    <property type="term" value="P:regulation of transcription by RNA polymerase II"/>
    <property type="evidence" value="ECO:0007669"/>
    <property type="project" value="TreeGrafter"/>
</dbReference>
<comment type="caution">
    <text evidence="9">The sequence shown here is derived from an EMBL/GenBank/DDBJ whole genome shotgun (WGS) entry which is preliminary data.</text>
</comment>
<evidence type="ECO:0000313" key="9">
    <source>
        <dbReference type="EMBL" id="ELU43592.1"/>
    </source>
</evidence>
<dbReference type="CDD" id="cd00202">
    <property type="entry name" value="ZnF_GATA"/>
    <property type="match status" value="1"/>
</dbReference>
<feature type="compositionally biased region" description="Basic and acidic residues" evidence="7">
    <location>
        <begin position="1171"/>
        <end position="1182"/>
    </location>
</feature>
<dbReference type="PANTHER" id="PTHR38406">
    <property type="entry name" value="TRANSCRIPTIONAL REPRESSOR OPI1"/>
    <property type="match status" value="1"/>
</dbReference>